<dbReference type="PANTHER" id="PTHR43522:SF2">
    <property type="entry name" value="TRANSKETOLASE 1-RELATED"/>
    <property type="match status" value="1"/>
</dbReference>
<dbReference type="FunFam" id="3.40.50.920:FF:000003">
    <property type="entry name" value="Transketolase"/>
    <property type="match status" value="1"/>
</dbReference>
<evidence type="ECO:0000256" key="1">
    <source>
        <dbReference type="ARBA" id="ARBA00001941"/>
    </source>
</evidence>
<evidence type="ECO:0000256" key="9">
    <source>
        <dbReference type="ARBA" id="ARBA00022842"/>
    </source>
</evidence>
<evidence type="ECO:0000256" key="6">
    <source>
        <dbReference type="ARBA" id="ARBA00013152"/>
    </source>
</evidence>
<feature type="domain" description="Transketolase-like pyrimidine-binding" evidence="12">
    <location>
        <begin position="385"/>
        <end position="556"/>
    </location>
</feature>
<evidence type="ECO:0000313" key="14">
    <source>
        <dbReference type="Proteomes" id="UP000886998"/>
    </source>
</evidence>
<dbReference type="InterPro" id="IPR005474">
    <property type="entry name" value="Transketolase_N"/>
</dbReference>
<gene>
    <name evidence="13" type="primary">cbbT</name>
    <name evidence="13" type="ORF">TNIN_56861</name>
</gene>
<evidence type="ECO:0000256" key="2">
    <source>
        <dbReference type="ARBA" id="ARBA00001946"/>
    </source>
</evidence>
<dbReference type="Pfam" id="PF22613">
    <property type="entry name" value="Transketolase_C_1"/>
    <property type="match status" value="1"/>
</dbReference>
<dbReference type="InterPro" id="IPR055152">
    <property type="entry name" value="Transketolase-like_C_2"/>
</dbReference>
<dbReference type="SMART" id="SM00861">
    <property type="entry name" value="Transket_pyr"/>
    <property type="match status" value="1"/>
</dbReference>
<protein>
    <recommendedName>
        <fullName evidence="6">transketolase</fullName>
        <ecNumber evidence="6">2.2.1.1</ecNumber>
    </recommendedName>
</protein>
<dbReference type="AlphaFoldDB" id="A0A8X6YVE6"/>
<dbReference type="GO" id="GO:0006098">
    <property type="term" value="P:pentose-phosphate shunt"/>
    <property type="evidence" value="ECO:0007669"/>
    <property type="project" value="TreeGrafter"/>
</dbReference>
<evidence type="ECO:0000256" key="10">
    <source>
        <dbReference type="ARBA" id="ARBA00023052"/>
    </source>
</evidence>
<dbReference type="InterPro" id="IPR009014">
    <property type="entry name" value="Transketo_C/PFOR_II"/>
</dbReference>
<dbReference type="CDD" id="cd07033">
    <property type="entry name" value="TPP_PYR_DXS_TK_like"/>
    <property type="match status" value="1"/>
</dbReference>
<evidence type="ECO:0000256" key="7">
    <source>
        <dbReference type="ARBA" id="ARBA00022679"/>
    </source>
</evidence>
<evidence type="ECO:0000313" key="13">
    <source>
        <dbReference type="EMBL" id="GFY80036.1"/>
    </source>
</evidence>
<sequence length="769" mass="85349">MANAIRFLSIDAVQKANSGHPGMPLGMADVATVLFAKYLNHNPDDSKWFNRDRFVLSNGHGSMLLYSILYLTGYISIDELKNFRQMGSKTPGHPEFGLTSGVEATTGPLGQGFAAAVGMALAESILKKQFRINHYTYVMLGDGCLMEGISHEAASLAGHLKLNKLIALFDDNDISIDGATCLSCSDDVEKRFLAYGWNVDKIDGHDFDAISLAIERAQKSEKPSLICCKTIIGKFSSRAGTSSAHSGAFSEEDIKQMREKLNWNYEPFHVPEDVKNAWKKTVERAKQNYNSMSFQHLTSEEEKEWIPVSSTGMTKSETGITEDYAELQKQRLPDNINNSVSFQCVTLESSENKELQRRLAKRLPDNIDSVFAGLKKQICELMPSEATRSSFGRVMELLAQHMPELVGGSADLTGSNCTKYKHMQVIDSNNYSGSYVHYGVREHAMAACMNGMALHGAILPYGGTFLVFSNYCRPAIRLSALMKQQVIYVMTHDSIGVGEDGPTHQPIEHLASLRAIPNLYVFRPADAVETLECVSIALEKKESPALFALSRQNVNYMRKFYFDIDQSTNLSKFGAYVLCECSKELKVTIFATGSEVEIAVEAREKLQEKGIGTRVVSMPCWRLFDEQSDEYKAAILNNDSIKVAIEAGSEMGWHKYIGSNGIFVGMKSFGESAPYKALYEHFNISADHVILVKLMADQKVSMTFSSELSGCLIDLAAVAEKPVQELVEKIMQQVIDEVENIGASKIIEECEGEERIKIDEETLQKVIFG</sequence>
<keyword evidence="14" id="KW-1185">Reference proteome</keyword>
<dbReference type="GO" id="GO:0004802">
    <property type="term" value="F:transketolase activity"/>
    <property type="evidence" value="ECO:0007669"/>
    <property type="project" value="UniProtKB-EC"/>
</dbReference>
<dbReference type="GO" id="GO:0046872">
    <property type="term" value="F:metal ion binding"/>
    <property type="evidence" value="ECO:0007669"/>
    <property type="project" value="UniProtKB-KW"/>
</dbReference>
<keyword evidence="10" id="KW-0786">Thiamine pyrophosphate</keyword>
<dbReference type="InterPro" id="IPR033247">
    <property type="entry name" value="Transketolase_fam"/>
</dbReference>
<dbReference type="InterPro" id="IPR029061">
    <property type="entry name" value="THDP-binding"/>
</dbReference>
<dbReference type="Proteomes" id="UP000886998">
    <property type="component" value="Unassembled WGS sequence"/>
</dbReference>
<dbReference type="EC" id="2.2.1.1" evidence="6"/>
<dbReference type="InterPro" id="IPR049557">
    <property type="entry name" value="Transketolase_CS"/>
</dbReference>
<keyword evidence="7" id="KW-0808">Transferase</keyword>
<comment type="similarity">
    <text evidence="4">Belongs to the transketolase family.</text>
</comment>
<evidence type="ECO:0000256" key="5">
    <source>
        <dbReference type="ARBA" id="ARBA00011738"/>
    </source>
</evidence>
<keyword evidence="9" id="KW-0460">Magnesium</keyword>
<dbReference type="FunFam" id="3.40.50.970:FF:000004">
    <property type="entry name" value="Transketolase"/>
    <property type="match status" value="1"/>
</dbReference>
<comment type="caution">
    <text evidence="13">The sequence shown here is derived from an EMBL/GenBank/DDBJ whole genome shotgun (WGS) entry which is preliminary data.</text>
</comment>
<dbReference type="Pfam" id="PF00456">
    <property type="entry name" value="Transketolase_N"/>
    <property type="match status" value="1"/>
</dbReference>
<evidence type="ECO:0000259" key="12">
    <source>
        <dbReference type="SMART" id="SM00861"/>
    </source>
</evidence>
<evidence type="ECO:0000256" key="8">
    <source>
        <dbReference type="ARBA" id="ARBA00022723"/>
    </source>
</evidence>
<dbReference type="PROSITE" id="PS00802">
    <property type="entry name" value="TRANSKETOLASE_2"/>
    <property type="match status" value="1"/>
</dbReference>
<dbReference type="OrthoDB" id="7635373at2759"/>
<proteinExistence type="inferred from homology"/>
<comment type="cofactor">
    <cofactor evidence="1">
        <name>Co(2+)</name>
        <dbReference type="ChEBI" id="CHEBI:48828"/>
    </cofactor>
</comment>
<dbReference type="PANTHER" id="PTHR43522">
    <property type="entry name" value="TRANSKETOLASE"/>
    <property type="match status" value="1"/>
</dbReference>
<evidence type="ECO:0000256" key="4">
    <source>
        <dbReference type="ARBA" id="ARBA00007131"/>
    </source>
</evidence>
<dbReference type="PROSITE" id="PS00801">
    <property type="entry name" value="TRANSKETOLASE_1"/>
    <property type="match status" value="1"/>
</dbReference>
<dbReference type="Gene3D" id="3.40.50.970">
    <property type="match status" value="2"/>
</dbReference>
<dbReference type="CDD" id="cd02012">
    <property type="entry name" value="TPP_TK"/>
    <property type="match status" value="1"/>
</dbReference>
<dbReference type="Gene3D" id="3.40.50.920">
    <property type="match status" value="1"/>
</dbReference>
<evidence type="ECO:0000256" key="11">
    <source>
        <dbReference type="ARBA" id="ARBA00049473"/>
    </source>
</evidence>
<comment type="subunit">
    <text evidence="5">Homodimer.</text>
</comment>
<dbReference type="SUPFAM" id="SSF52518">
    <property type="entry name" value="Thiamin diphosphate-binding fold (THDP-binding)"/>
    <property type="match status" value="2"/>
</dbReference>
<dbReference type="FunFam" id="3.40.50.970:FF:000003">
    <property type="entry name" value="Transketolase"/>
    <property type="match status" value="1"/>
</dbReference>
<comment type="cofactor">
    <cofactor evidence="2">
        <name>Mg(2+)</name>
        <dbReference type="ChEBI" id="CHEBI:18420"/>
    </cofactor>
</comment>
<name>A0A8X6YVE6_9ARAC</name>
<organism evidence="13 14">
    <name type="scientific">Trichonephila inaurata madagascariensis</name>
    <dbReference type="NCBI Taxonomy" id="2747483"/>
    <lineage>
        <taxon>Eukaryota</taxon>
        <taxon>Metazoa</taxon>
        <taxon>Ecdysozoa</taxon>
        <taxon>Arthropoda</taxon>
        <taxon>Chelicerata</taxon>
        <taxon>Arachnida</taxon>
        <taxon>Araneae</taxon>
        <taxon>Araneomorphae</taxon>
        <taxon>Entelegynae</taxon>
        <taxon>Araneoidea</taxon>
        <taxon>Nephilidae</taxon>
        <taxon>Trichonephila</taxon>
        <taxon>Trichonephila inaurata</taxon>
    </lineage>
</organism>
<evidence type="ECO:0000256" key="3">
    <source>
        <dbReference type="ARBA" id="ARBA00001964"/>
    </source>
</evidence>
<comment type="cofactor">
    <cofactor evidence="3">
        <name>thiamine diphosphate</name>
        <dbReference type="ChEBI" id="CHEBI:58937"/>
    </cofactor>
</comment>
<dbReference type="Pfam" id="PF02779">
    <property type="entry name" value="Transket_pyr"/>
    <property type="match status" value="1"/>
</dbReference>
<dbReference type="SUPFAM" id="SSF52922">
    <property type="entry name" value="TK C-terminal domain-like"/>
    <property type="match status" value="1"/>
</dbReference>
<comment type="catalytic activity">
    <reaction evidence="11">
        <text>D-sedoheptulose 7-phosphate + D-glyceraldehyde 3-phosphate = aldehydo-D-ribose 5-phosphate + D-xylulose 5-phosphate</text>
        <dbReference type="Rhea" id="RHEA:10508"/>
        <dbReference type="ChEBI" id="CHEBI:57483"/>
        <dbReference type="ChEBI" id="CHEBI:57737"/>
        <dbReference type="ChEBI" id="CHEBI:58273"/>
        <dbReference type="ChEBI" id="CHEBI:59776"/>
        <dbReference type="EC" id="2.2.1.1"/>
    </reaction>
</comment>
<reference evidence="13" key="1">
    <citation type="submission" date="2020-08" db="EMBL/GenBank/DDBJ databases">
        <title>Multicomponent nature underlies the extraordinary mechanical properties of spider dragline silk.</title>
        <authorList>
            <person name="Kono N."/>
            <person name="Nakamura H."/>
            <person name="Mori M."/>
            <person name="Yoshida Y."/>
            <person name="Ohtoshi R."/>
            <person name="Malay A.D."/>
            <person name="Moran D.A.P."/>
            <person name="Tomita M."/>
            <person name="Numata K."/>
            <person name="Arakawa K."/>
        </authorList>
    </citation>
    <scope>NUCLEOTIDE SEQUENCE</scope>
</reference>
<keyword evidence="8" id="KW-0479">Metal-binding</keyword>
<dbReference type="InterPro" id="IPR005475">
    <property type="entry name" value="Transketolase-like_Pyr-bd"/>
</dbReference>
<dbReference type="InterPro" id="IPR020826">
    <property type="entry name" value="Transketolase_BS"/>
</dbReference>
<accession>A0A8X6YVE6</accession>
<dbReference type="EMBL" id="BMAV01023781">
    <property type="protein sequence ID" value="GFY80036.1"/>
    <property type="molecule type" value="Genomic_DNA"/>
</dbReference>
<dbReference type="GO" id="GO:0005829">
    <property type="term" value="C:cytosol"/>
    <property type="evidence" value="ECO:0007669"/>
    <property type="project" value="TreeGrafter"/>
</dbReference>